<gene>
    <name evidence="2" type="ORF">PZ740_12940</name>
</gene>
<reference evidence="2 3" key="1">
    <citation type="submission" date="2023-03" db="EMBL/GenBank/DDBJ databases">
        <title>YIM 152171 draft genome.</title>
        <authorList>
            <person name="Yang Z."/>
        </authorList>
    </citation>
    <scope>NUCLEOTIDE SEQUENCE [LARGE SCALE GENOMIC DNA]</scope>
    <source>
        <strain evidence="2 3">YIM 152171</strain>
    </source>
</reference>
<comment type="caution">
    <text evidence="2">The sequence shown here is derived from an EMBL/GenBank/DDBJ whole genome shotgun (WGS) entry which is preliminary data.</text>
</comment>
<keyword evidence="3" id="KW-1185">Reference proteome</keyword>
<feature type="domain" description="Glucose/Sorbosone dehydrogenase" evidence="1">
    <location>
        <begin position="59"/>
        <end position="385"/>
    </location>
</feature>
<sequence length="391" mass="42176">MRINRLMSGLLLGASIGFNTSCGSLGWWGTTGLARAGDAETLVQAGGQQLHLVPVVEGLEFPWSLAFLPDGRMLVTEREGRLRLVEDGRLMAEPVAGLPEVVARGQGGLLDVALHPRFAENGWLYLTYSGPGSDGLATHLMRARLRGDALEEQEVIFVAEPGSGTGRHFGSRIVFGRDGLLHMSIGDRGEMQRAQDLSDLAGKIVRLRDDGSIPADNPFTGRADAHPAILAYGVRNPQGLALHPVTGELWEQEHGPRGGDEVNIIRKGANYGWPLTTHGIDYSGLPIGRGRTMEGVEPPLWTWVPSVAPSGMAFYTGAAIPAWQGDLLVGALKDRMLVRLDLEGERIVGEERLLEDAIGRIRDVRVGPDGLVYLLNDEADGGIWRLEPADG</sequence>
<dbReference type="Proteomes" id="UP001301140">
    <property type="component" value="Unassembled WGS sequence"/>
</dbReference>
<dbReference type="InterPro" id="IPR012938">
    <property type="entry name" value="Glc/Sorbosone_DH"/>
</dbReference>
<name>A0AAP3XTG7_9PROT</name>
<proteinExistence type="predicted"/>
<dbReference type="RefSeq" id="WP_327789702.1">
    <property type="nucleotide sequence ID" value="NZ_JARGEQ010000126.1"/>
</dbReference>
<dbReference type="InterPro" id="IPR011042">
    <property type="entry name" value="6-blade_b-propeller_TolB-like"/>
</dbReference>
<dbReference type="EMBL" id="JARGEQ010000126">
    <property type="protein sequence ID" value="MDF1587285.1"/>
    <property type="molecule type" value="Genomic_DNA"/>
</dbReference>
<dbReference type="InterPro" id="IPR011041">
    <property type="entry name" value="Quinoprot_gluc/sorb_DH_b-prop"/>
</dbReference>
<protein>
    <submittedName>
        <fullName evidence="2">PQQ-dependent sugar dehydrogenase</fullName>
    </submittedName>
</protein>
<dbReference type="SUPFAM" id="SSF50952">
    <property type="entry name" value="Soluble quinoprotein glucose dehydrogenase"/>
    <property type="match status" value="1"/>
</dbReference>
<dbReference type="Pfam" id="PF07995">
    <property type="entry name" value="GSDH"/>
    <property type="match status" value="1"/>
</dbReference>
<dbReference type="AlphaFoldDB" id="A0AAP3XTG7"/>
<organism evidence="2 3">
    <name type="scientific">Marinimicrococcus flavescens</name>
    <dbReference type="NCBI Taxonomy" id="3031815"/>
    <lineage>
        <taxon>Bacteria</taxon>
        <taxon>Pseudomonadati</taxon>
        <taxon>Pseudomonadota</taxon>
        <taxon>Alphaproteobacteria</taxon>
        <taxon>Geminicoccales</taxon>
        <taxon>Geminicoccaceae</taxon>
        <taxon>Marinimicrococcus</taxon>
    </lineage>
</organism>
<evidence type="ECO:0000313" key="3">
    <source>
        <dbReference type="Proteomes" id="UP001301140"/>
    </source>
</evidence>
<accession>A0AAP3XTG7</accession>
<dbReference type="PANTHER" id="PTHR19328:SF75">
    <property type="entry name" value="ALDOSE SUGAR DEHYDROGENASE YLII"/>
    <property type="match status" value="1"/>
</dbReference>
<dbReference type="Gene3D" id="2.120.10.30">
    <property type="entry name" value="TolB, C-terminal domain"/>
    <property type="match status" value="1"/>
</dbReference>
<evidence type="ECO:0000313" key="2">
    <source>
        <dbReference type="EMBL" id="MDF1587285.1"/>
    </source>
</evidence>
<dbReference type="PANTHER" id="PTHR19328">
    <property type="entry name" value="HEDGEHOG-INTERACTING PROTEIN"/>
    <property type="match status" value="1"/>
</dbReference>
<evidence type="ECO:0000259" key="1">
    <source>
        <dbReference type="Pfam" id="PF07995"/>
    </source>
</evidence>